<dbReference type="PANTHER" id="PTHR43792">
    <property type="entry name" value="GNAT FAMILY, PUTATIVE (AFU_ORTHOLOGUE AFUA_3G00765)-RELATED-RELATED"/>
    <property type="match status" value="1"/>
</dbReference>
<evidence type="ECO:0000256" key="3">
    <source>
        <dbReference type="ARBA" id="ARBA00038502"/>
    </source>
</evidence>
<evidence type="ECO:0000313" key="6">
    <source>
        <dbReference type="Proteomes" id="UP000181936"/>
    </source>
</evidence>
<dbReference type="InterPro" id="IPR000182">
    <property type="entry name" value="GNAT_dom"/>
</dbReference>
<comment type="similarity">
    <text evidence="3">Belongs to the acetyltransferase family. RimJ subfamily.</text>
</comment>
<dbReference type="GO" id="GO:0005737">
    <property type="term" value="C:cytoplasm"/>
    <property type="evidence" value="ECO:0007669"/>
    <property type="project" value="TreeGrafter"/>
</dbReference>
<name>A0A1L3MTJ7_9BACI</name>
<dbReference type="Proteomes" id="UP000181936">
    <property type="component" value="Chromosome"/>
</dbReference>
<keyword evidence="1 5" id="KW-0808">Transferase</keyword>
<dbReference type="Pfam" id="PF13302">
    <property type="entry name" value="Acetyltransf_3"/>
    <property type="match status" value="1"/>
</dbReference>
<dbReference type="KEGG" id="bwh:A9C19_13385"/>
<protein>
    <submittedName>
        <fullName evidence="5">Alanine acetyltransferase</fullName>
    </submittedName>
</protein>
<dbReference type="Gene3D" id="3.40.630.30">
    <property type="match status" value="1"/>
</dbReference>
<proteinExistence type="inferred from homology"/>
<feature type="domain" description="N-acetyltransferase" evidence="4">
    <location>
        <begin position="14"/>
        <end position="188"/>
    </location>
</feature>
<dbReference type="GO" id="GO:0008999">
    <property type="term" value="F:protein-N-terminal-alanine acetyltransferase activity"/>
    <property type="evidence" value="ECO:0007669"/>
    <property type="project" value="TreeGrafter"/>
</dbReference>
<dbReference type="STRING" id="1547283.A9C19_13385"/>
<dbReference type="InterPro" id="IPR016181">
    <property type="entry name" value="Acyl_CoA_acyltransferase"/>
</dbReference>
<evidence type="ECO:0000256" key="2">
    <source>
        <dbReference type="ARBA" id="ARBA00023315"/>
    </source>
</evidence>
<dbReference type="InterPro" id="IPR051531">
    <property type="entry name" value="N-acetyltransferase"/>
</dbReference>
<sequence length="189" mass="21582">MYFTHFYGGNLLNILIRLLQEQDAKDVLHLEVKNKEFFQSYTPLRPDSFYTIEGQLDKINNTIKNANNGIGYSFGIFLKGSQRLIGIVTLTEVVKSVFQSCWLGYYLDQEENGKGYMTEAVKLAVDFAFKECNLHRIEAGVMPHNIGSIRVLEKAGFHKEGIARGNVKINGKWEDHQILAIINESYVEE</sequence>
<accession>A0A1L3MTJ7</accession>
<reference evidence="5 6" key="1">
    <citation type="journal article" date="2016" name="Sci. Rep.">
        <title>Complete genome sequence and transcriptomic analysis of a novel marine strain Bacillus weihaiensis reveals the mechanism of brown algae degradation.</title>
        <authorList>
            <person name="Zhu Y."/>
            <person name="Chen P."/>
            <person name="Bao Y."/>
            <person name="Men Y."/>
            <person name="Zeng Y."/>
            <person name="Yang J."/>
            <person name="Sun J."/>
            <person name="Sun Y."/>
        </authorList>
    </citation>
    <scope>NUCLEOTIDE SEQUENCE [LARGE SCALE GENOMIC DNA]</scope>
    <source>
        <strain evidence="5 6">Alg07</strain>
    </source>
</reference>
<dbReference type="OrthoDB" id="9795206at2"/>
<dbReference type="AlphaFoldDB" id="A0A1L3MTJ7"/>
<organism evidence="5 6">
    <name type="scientific">Bacillus weihaiensis</name>
    <dbReference type="NCBI Taxonomy" id="1547283"/>
    <lineage>
        <taxon>Bacteria</taxon>
        <taxon>Bacillati</taxon>
        <taxon>Bacillota</taxon>
        <taxon>Bacilli</taxon>
        <taxon>Bacillales</taxon>
        <taxon>Bacillaceae</taxon>
        <taxon>Bacillus</taxon>
    </lineage>
</organism>
<keyword evidence="2" id="KW-0012">Acyltransferase</keyword>
<evidence type="ECO:0000313" key="5">
    <source>
        <dbReference type="EMBL" id="APH05663.1"/>
    </source>
</evidence>
<dbReference type="PANTHER" id="PTHR43792:SF8">
    <property type="entry name" value="[RIBOSOMAL PROTEIN US5]-ALANINE N-ACETYLTRANSFERASE"/>
    <property type="match status" value="1"/>
</dbReference>
<gene>
    <name evidence="5" type="ORF">A9C19_13385</name>
</gene>
<dbReference type="PROSITE" id="PS51186">
    <property type="entry name" value="GNAT"/>
    <property type="match status" value="1"/>
</dbReference>
<evidence type="ECO:0000256" key="1">
    <source>
        <dbReference type="ARBA" id="ARBA00022679"/>
    </source>
</evidence>
<evidence type="ECO:0000259" key="4">
    <source>
        <dbReference type="PROSITE" id="PS51186"/>
    </source>
</evidence>
<dbReference type="EMBL" id="CP016020">
    <property type="protein sequence ID" value="APH05663.1"/>
    <property type="molecule type" value="Genomic_DNA"/>
</dbReference>
<dbReference type="SUPFAM" id="SSF55729">
    <property type="entry name" value="Acyl-CoA N-acyltransferases (Nat)"/>
    <property type="match status" value="1"/>
</dbReference>
<keyword evidence="6" id="KW-1185">Reference proteome</keyword>